<dbReference type="OrthoDB" id="406793at2759"/>
<keyword evidence="2 6" id="KW-0812">Transmembrane</keyword>
<dbReference type="InterPro" id="IPR011992">
    <property type="entry name" value="EF-hand-dom_pair"/>
</dbReference>
<feature type="domain" description="EF-hand" evidence="7">
    <location>
        <begin position="930"/>
        <end position="965"/>
    </location>
</feature>
<dbReference type="EMBL" id="LSRX01000738">
    <property type="protein sequence ID" value="OLP89896.1"/>
    <property type="molecule type" value="Genomic_DNA"/>
</dbReference>
<dbReference type="PROSITE" id="PS00018">
    <property type="entry name" value="EF_HAND_1"/>
    <property type="match status" value="1"/>
</dbReference>
<dbReference type="InterPro" id="IPR005821">
    <property type="entry name" value="Ion_trans_dom"/>
</dbReference>
<evidence type="ECO:0000256" key="2">
    <source>
        <dbReference type="ARBA" id="ARBA00022692"/>
    </source>
</evidence>
<protein>
    <submittedName>
        <fullName evidence="8">Cation channel sperm-associated protein 1</fullName>
    </submittedName>
</protein>
<accession>A0A1Q9D438</accession>
<evidence type="ECO:0000256" key="4">
    <source>
        <dbReference type="ARBA" id="ARBA00022989"/>
    </source>
</evidence>
<sequence length="1035" mass="116529">MALLPTLCDCLPLRERSLSCPEDRQLDTPMLASRLHDPDLCMASACTRAEHLGLPMRVYCAPMLGLLPLSTAAGLVPPCCLTWDVESFLVANACRIDTCGENLDKRWRREFTACSYSLDRRLSASRYSFTYFARHPACSNSLFCMSHCLASPVTVTPVVFCLCGCPTSATGLENLLHGILTTGLENLLHGILGEWIDELCMPGTDDPVLSPLCVLAWGPRESVLKASGSFFFFLLHEGPRPKWLARQDELVIDARPQQHSGMLIMQLVLMDAGGYWGKMNKDRPRWLRAILATNRHHARKHGHAMVIRWRPTLQLTGWQQHQCEHGKNSVKDREECIKRWERENFCWEKFPFFVDYLLSEQRFTHMVLLDADAALVRHNVNILGGIATQMQEQNVDVFLTNEDWLKNGKERINGGVIMARNTKWAEDMFQDTWDAHRLGPETPKEWRIGKTGVLCMSNEQICLNDLFYGPGRKLIQGHMAFESGIVYNRGGCTLRHCFEPISDKSMEDLRLNDDRLQIVHFMGGSKGFAPEVLCDEGQNFTGEDEEGTLLSADVMTSKSSLNRPSKDRWATAAASETKPLLRPWSQAGCQACTSPCNPQKKILPIATACCLLRFIQAERMVLAVSTAKASKQMAADMEDDVDATASPRLYRRSETKGVSAIEHPWRRKMAEICKSSKLELLLGLIICSNMVVVILETDATANEEEAPLWMRIANWAFLTVYTIEAASKIYALRWMYFKDSWNLLDFTVVLLDMALTITALFQLSGSGVSMLRIFRMGKMVRIFRVLRQIWELKILLMSFAAAAKSIVFGMVMVIIMMTSWSVLAVQFLHPINKEIWANSDCERCARAFATVWESQITIFQTVMMGDAWGLIAIPLIEQAIWASTFFLLVYISLQLAMLNLILAVIVERAASAKELDLHQQALAKEEEMLHAKESLLKLCRLMDSDKSGSLDLEEIKTGFNTNPKFASSLVSMGVFLEDVDLLFEVLDVEGTGEVPYVELVDTLARLKSQISYVILFQLTATLQKGQAFGLGVLWA</sequence>
<dbReference type="PANTHER" id="PTHR10037:SF62">
    <property type="entry name" value="SODIUM CHANNEL PROTEIN 60E"/>
    <property type="match status" value="1"/>
</dbReference>
<reference evidence="8 9" key="1">
    <citation type="submission" date="2016-02" db="EMBL/GenBank/DDBJ databases">
        <title>Genome analysis of coral dinoflagellate symbionts highlights evolutionary adaptations to a symbiotic lifestyle.</title>
        <authorList>
            <person name="Aranda M."/>
            <person name="Li Y."/>
            <person name="Liew Y.J."/>
            <person name="Baumgarten S."/>
            <person name="Simakov O."/>
            <person name="Wilson M."/>
            <person name="Piel J."/>
            <person name="Ashoor H."/>
            <person name="Bougouffa S."/>
            <person name="Bajic V.B."/>
            <person name="Ryu T."/>
            <person name="Ravasi T."/>
            <person name="Bayer T."/>
            <person name="Micklem G."/>
            <person name="Kim H."/>
            <person name="Bhak J."/>
            <person name="Lajeunesse T.C."/>
            <person name="Voolstra C.R."/>
        </authorList>
    </citation>
    <scope>NUCLEOTIDE SEQUENCE [LARGE SCALE GENOMIC DNA]</scope>
    <source>
        <strain evidence="8 9">CCMP2467</strain>
    </source>
</reference>
<dbReference type="AlphaFoldDB" id="A0A1Q9D438"/>
<comment type="caution">
    <text evidence="8">The sequence shown here is derived from an EMBL/GenBank/DDBJ whole genome shotgun (WGS) entry which is preliminary data.</text>
</comment>
<name>A0A1Q9D438_SYMMI</name>
<feature type="domain" description="EF-hand" evidence="7">
    <location>
        <begin position="974"/>
        <end position="1009"/>
    </location>
</feature>
<feature type="transmembrane region" description="Helical" evidence="6">
    <location>
        <begin position="880"/>
        <end position="906"/>
    </location>
</feature>
<proteinExistence type="predicted"/>
<dbReference type="InterPro" id="IPR027359">
    <property type="entry name" value="Volt_channel_dom_sf"/>
</dbReference>
<dbReference type="Pfam" id="PF00520">
    <property type="entry name" value="Ion_trans"/>
    <property type="match status" value="1"/>
</dbReference>
<dbReference type="InterPro" id="IPR043203">
    <property type="entry name" value="VGCC_Ca_Na"/>
</dbReference>
<feature type="transmembrane region" description="Helical" evidence="6">
    <location>
        <begin position="748"/>
        <end position="774"/>
    </location>
</feature>
<evidence type="ECO:0000313" key="9">
    <source>
        <dbReference type="Proteomes" id="UP000186817"/>
    </source>
</evidence>
<organism evidence="8 9">
    <name type="scientific">Symbiodinium microadriaticum</name>
    <name type="common">Dinoflagellate</name>
    <name type="synonym">Zooxanthella microadriatica</name>
    <dbReference type="NCBI Taxonomy" id="2951"/>
    <lineage>
        <taxon>Eukaryota</taxon>
        <taxon>Sar</taxon>
        <taxon>Alveolata</taxon>
        <taxon>Dinophyceae</taxon>
        <taxon>Suessiales</taxon>
        <taxon>Symbiodiniaceae</taxon>
        <taxon>Symbiodinium</taxon>
    </lineage>
</organism>
<dbReference type="GO" id="GO:0086010">
    <property type="term" value="P:membrane depolarization during action potential"/>
    <property type="evidence" value="ECO:0007669"/>
    <property type="project" value="TreeGrafter"/>
</dbReference>
<gene>
    <name evidence="8" type="primary">Catsper1</name>
    <name evidence="8" type="ORF">AK812_SmicGene28608</name>
</gene>
<evidence type="ECO:0000256" key="1">
    <source>
        <dbReference type="ARBA" id="ARBA00004141"/>
    </source>
</evidence>
<dbReference type="GO" id="GO:0005509">
    <property type="term" value="F:calcium ion binding"/>
    <property type="evidence" value="ECO:0007669"/>
    <property type="project" value="InterPro"/>
</dbReference>
<keyword evidence="3" id="KW-0106">Calcium</keyword>
<dbReference type="Gene3D" id="1.20.120.350">
    <property type="entry name" value="Voltage-gated potassium channels. Chain C"/>
    <property type="match status" value="1"/>
</dbReference>
<dbReference type="PROSITE" id="PS50222">
    <property type="entry name" value="EF_HAND_2"/>
    <property type="match status" value="2"/>
</dbReference>
<dbReference type="GO" id="GO:0005248">
    <property type="term" value="F:voltage-gated sodium channel activity"/>
    <property type="evidence" value="ECO:0007669"/>
    <property type="project" value="TreeGrafter"/>
</dbReference>
<feature type="transmembrane region" description="Helical" evidence="6">
    <location>
        <begin position="678"/>
        <end position="695"/>
    </location>
</feature>
<dbReference type="SUPFAM" id="SSF81324">
    <property type="entry name" value="Voltage-gated potassium channels"/>
    <property type="match status" value="1"/>
</dbReference>
<dbReference type="Gene3D" id="1.10.238.10">
    <property type="entry name" value="EF-hand"/>
    <property type="match status" value="1"/>
</dbReference>
<keyword evidence="5 6" id="KW-0472">Membrane</keyword>
<dbReference type="SMART" id="SM00054">
    <property type="entry name" value="EFh"/>
    <property type="match status" value="2"/>
</dbReference>
<feature type="transmembrane region" description="Helical" evidence="6">
    <location>
        <begin position="794"/>
        <end position="820"/>
    </location>
</feature>
<evidence type="ECO:0000256" key="6">
    <source>
        <dbReference type="SAM" id="Phobius"/>
    </source>
</evidence>
<keyword evidence="4 6" id="KW-1133">Transmembrane helix</keyword>
<dbReference type="InterPro" id="IPR002048">
    <property type="entry name" value="EF_hand_dom"/>
</dbReference>
<keyword evidence="9" id="KW-1185">Reference proteome</keyword>
<evidence type="ECO:0000259" key="7">
    <source>
        <dbReference type="PROSITE" id="PS50222"/>
    </source>
</evidence>
<dbReference type="PANTHER" id="PTHR10037">
    <property type="entry name" value="VOLTAGE-GATED CATION CHANNEL CALCIUM AND SODIUM"/>
    <property type="match status" value="1"/>
</dbReference>
<dbReference type="SUPFAM" id="SSF47473">
    <property type="entry name" value="EF-hand"/>
    <property type="match status" value="1"/>
</dbReference>
<comment type="subcellular location">
    <subcellularLocation>
        <location evidence="1">Membrane</location>
        <topology evidence="1">Multi-pass membrane protein</topology>
    </subcellularLocation>
</comment>
<evidence type="ECO:0000256" key="3">
    <source>
        <dbReference type="ARBA" id="ARBA00022837"/>
    </source>
</evidence>
<dbReference type="InterPro" id="IPR018247">
    <property type="entry name" value="EF_Hand_1_Ca_BS"/>
</dbReference>
<feature type="transmembrane region" description="Helical" evidence="6">
    <location>
        <begin position="715"/>
        <end position="736"/>
    </location>
</feature>
<dbReference type="Proteomes" id="UP000186817">
    <property type="component" value="Unassembled WGS sequence"/>
</dbReference>
<dbReference type="Gene3D" id="1.10.287.70">
    <property type="match status" value="1"/>
</dbReference>
<dbReference type="GO" id="GO:0001518">
    <property type="term" value="C:voltage-gated sodium channel complex"/>
    <property type="evidence" value="ECO:0007669"/>
    <property type="project" value="TreeGrafter"/>
</dbReference>
<evidence type="ECO:0000313" key="8">
    <source>
        <dbReference type="EMBL" id="OLP89896.1"/>
    </source>
</evidence>
<evidence type="ECO:0000256" key="5">
    <source>
        <dbReference type="ARBA" id="ARBA00023136"/>
    </source>
</evidence>